<dbReference type="AlphaFoldDB" id="A0A0F9IT73"/>
<accession>A0A0F9IT73</accession>
<reference evidence="2" key="1">
    <citation type="journal article" date="2015" name="Nature">
        <title>Complex archaea that bridge the gap between prokaryotes and eukaryotes.</title>
        <authorList>
            <person name="Spang A."/>
            <person name="Saw J.H."/>
            <person name="Jorgensen S.L."/>
            <person name="Zaremba-Niedzwiedzka K."/>
            <person name="Martijn J."/>
            <person name="Lind A.E."/>
            <person name="van Eijk R."/>
            <person name="Schleper C."/>
            <person name="Guy L."/>
            <person name="Ettema T.J."/>
        </authorList>
    </citation>
    <scope>NUCLEOTIDE SEQUENCE</scope>
</reference>
<proteinExistence type="predicted"/>
<protein>
    <recommendedName>
        <fullName evidence="1">Minor tail T domain-containing protein</fullName>
    </recommendedName>
</protein>
<evidence type="ECO:0000259" key="1">
    <source>
        <dbReference type="Pfam" id="PF06223"/>
    </source>
</evidence>
<gene>
    <name evidence="2" type="ORF">LCGC14_1906560</name>
</gene>
<dbReference type="Pfam" id="PF06223">
    <property type="entry name" value="Phage_tail_T"/>
    <property type="match status" value="1"/>
</dbReference>
<feature type="domain" description="Minor tail T" evidence="1">
    <location>
        <begin position="7"/>
        <end position="57"/>
    </location>
</feature>
<name>A0A0F9IT73_9ZZZZ</name>
<sequence length="86" mass="9866">MLASISAYKLREWQIFYDLEPDGDERNDWGLAHIVQALVHGSKSLDHFMLPFGDSQTTVVPQPLEYQQMVIDAWVQISNATMKKKS</sequence>
<dbReference type="EMBL" id="LAZR01020058">
    <property type="protein sequence ID" value="KKL90252.1"/>
    <property type="molecule type" value="Genomic_DNA"/>
</dbReference>
<organism evidence="2">
    <name type="scientific">marine sediment metagenome</name>
    <dbReference type="NCBI Taxonomy" id="412755"/>
    <lineage>
        <taxon>unclassified sequences</taxon>
        <taxon>metagenomes</taxon>
        <taxon>ecological metagenomes</taxon>
    </lineage>
</organism>
<comment type="caution">
    <text evidence="2">The sequence shown here is derived from an EMBL/GenBank/DDBJ whole genome shotgun (WGS) entry which is preliminary data.</text>
</comment>
<evidence type="ECO:0000313" key="2">
    <source>
        <dbReference type="EMBL" id="KKL90252.1"/>
    </source>
</evidence>
<dbReference type="InterPro" id="IPR009350">
    <property type="entry name" value="Phage_tail_T"/>
</dbReference>